<comment type="catalytic activity">
    <reaction evidence="11 12">
        <text>a 5,6-dihydrouridine in tRNA + NAD(+) = a uridine in tRNA + NADH + H(+)</text>
        <dbReference type="Rhea" id="RHEA:54452"/>
        <dbReference type="Rhea" id="RHEA-COMP:13339"/>
        <dbReference type="Rhea" id="RHEA-COMP:13887"/>
        <dbReference type="ChEBI" id="CHEBI:15378"/>
        <dbReference type="ChEBI" id="CHEBI:57540"/>
        <dbReference type="ChEBI" id="CHEBI:57945"/>
        <dbReference type="ChEBI" id="CHEBI:65315"/>
        <dbReference type="ChEBI" id="CHEBI:74443"/>
    </reaction>
</comment>
<dbReference type="NCBIfam" id="TIGR00737">
    <property type="entry name" value="nifR3_yhdG"/>
    <property type="match status" value="1"/>
</dbReference>
<feature type="binding site" evidence="15">
    <location>
        <position position="169"/>
    </location>
    <ligand>
        <name>FMN</name>
        <dbReference type="ChEBI" id="CHEBI:58210"/>
    </ligand>
</feature>
<dbReference type="AlphaFoldDB" id="A0A1Y1SC15"/>
<feature type="binding site" evidence="12 15">
    <location>
        <position position="70"/>
    </location>
    <ligand>
        <name>FMN</name>
        <dbReference type="ChEBI" id="CHEBI:58210"/>
    </ligand>
</feature>
<keyword evidence="8 12" id="KW-0694">RNA-binding</keyword>
<evidence type="ECO:0000256" key="6">
    <source>
        <dbReference type="ARBA" id="ARBA00022694"/>
    </source>
</evidence>
<evidence type="ECO:0000256" key="7">
    <source>
        <dbReference type="ARBA" id="ARBA00022857"/>
    </source>
</evidence>
<dbReference type="GO" id="GO:0000049">
    <property type="term" value="F:tRNA binding"/>
    <property type="evidence" value="ECO:0007669"/>
    <property type="project" value="UniProtKB-UniRule"/>
</dbReference>
<keyword evidence="7 12" id="KW-0521">NADP</keyword>
<comment type="similarity">
    <text evidence="13">Belongs to the dus family.</text>
</comment>
<dbReference type="PANTHER" id="PTHR45846:SF1">
    <property type="entry name" value="TRNA-DIHYDROURIDINE(47) SYNTHASE [NAD(P)(+)]-LIKE"/>
    <property type="match status" value="1"/>
</dbReference>
<dbReference type="PROSITE" id="PS01136">
    <property type="entry name" value="UPF0034"/>
    <property type="match status" value="1"/>
</dbReference>
<evidence type="ECO:0000256" key="15">
    <source>
        <dbReference type="PIRSR" id="PIRSR006621-2"/>
    </source>
</evidence>
<comment type="cofactor">
    <cofactor evidence="1 12 13 15">
        <name>FMN</name>
        <dbReference type="ChEBI" id="CHEBI:58210"/>
    </cofactor>
</comment>
<evidence type="ECO:0000256" key="14">
    <source>
        <dbReference type="PIRSR" id="PIRSR006621-1"/>
    </source>
</evidence>
<keyword evidence="9 12" id="KW-0560">Oxidoreductase</keyword>
<dbReference type="CDD" id="cd02801">
    <property type="entry name" value="DUS_like_FMN"/>
    <property type="match status" value="1"/>
</dbReference>
<protein>
    <recommendedName>
        <fullName evidence="12">tRNA-dihydrouridine synthase B</fullName>
        <ecNumber evidence="12">1.3.1.-</ecNumber>
    </recommendedName>
</protein>
<comment type="function">
    <text evidence="2 12 13">Catalyzes the synthesis of 5,6-dihydrouridine (D), a modified base found in the D-loop of most tRNAs, via the reduction of the C5-C6 double bond in target uridines.</text>
</comment>
<evidence type="ECO:0000256" key="3">
    <source>
        <dbReference type="ARBA" id="ARBA00022555"/>
    </source>
</evidence>
<evidence type="ECO:0000256" key="1">
    <source>
        <dbReference type="ARBA" id="ARBA00001917"/>
    </source>
</evidence>
<dbReference type="SUPFAM" id="SSF51395">
    <property type="entry name" value="FMN-linked oxidoreductases"/>
    <property type="match status" value="1"/>
</dbReference>
<organism evidence="17 18">
    <name type="scientific">Oceanococcus atlanticus</name>
    <dbReference type="NCBI Taxonomy" id="1317117"/>
    <lineage>
        <taxon>Bacteria</taxon>
        <taxon>Pseudomonadati</taxon>
        <taxon>Pseudomonadota</taxon>
        <taxon>Gammaproteobacteria</taxon>
        <taxon>Chromatiales</taxon>
        <taxon>Oceanococcaceae</taxon>
        <taxon>Oceanococcus</taxon>
    </lineage>
</organism>
<feature type="binding site" evidence="12 15">
    <location>
        <position position="139"/>
    </location>
    <ligand>
        <name>FMN</name>
        <dbReference type="ChEBI" id="CHEBI:58210"/>
    </ligand>
</feature>
<dbReference type="InterPro" id="IPR035587">
    <property type="entry name" value="DUS-like_FMN-bd"/>
</dbReference>
<evidence type="ECO:0000256" key="2">
    <source>
        <dbReference type="ARBA" id="ARBA00002790"/>
    </source>
</evidence>
<evidence type="ECO:0000256" key="8">
    <source>
        <dbReference type="ARBA" id="ARBA00022884"/>
    </source>
</evidence>
<dbReference type="Gene3D" id="1.10.1200.80">
    <property type="entry name" value="Putative flavin oxidoreducatase, domain 2"/>
    <property type="match status" value="1"/>
</dbReference>
<dbReference type="GO" id="GO:0017150">
    <property type="term" value="F:tRNA dihydrouridine synthase activity"/>
    <property type="evidence" value="ECO:0007669"/>
    <property type="project" value="UniProtKB-UniRule"/>
</dbReference>
<sequence>MQLASYSFDGPVALAPMAGITDRPFRQICREWGASYAVAEMLTSDASLWHSRKSRLRMDFTGEAGPRIVQIAGGDAQMLADAARRNADLGAEVIDINMGCPAKKVCRKAAGSALLADEPLVAEILEAVVKAVNVPVTLKFRTGPTREHNNALRIARLAEDCGIQALALHGRSRADAYRGEAEHDTVRAVKSAVSIPVLANGDVSSAQQARAVLAHSGADGLLIGRGAQGRPWLFAQIRALLDAEQDLPDPALQTQAETINQHIAALHAFYGPQGGVRVARKHITWYLEHWPGGALLRRELMKLDCAEAQRDMLAAGLESLLVAEAA</sequence>
<keyword evidence="5 12" id="KW-0288">FMN</keyword>
<dbReference type="PIRSF" id="PIRSF006621">
    <property type="entry name" value="Dus"/>
    <property type="match status" value="1"/>
</dbReference>
<dbReference type="InterPro" id="IPR013785">
    <property type="entry name" value="Aldolase_TIM"/>
</dbReference>
<accession>A0A1Y1SC15</accession>
<dbReference type="InterPro" id="IPR018517">
    <property type="entry name" value="tRNA_hU_synthase_CS"/>
</dbReference>
<dbReference type="Proteomes" id="UP000192342">
    <property type="component" value="Unassembled WGS sequence"/>
</dbReference>
<dbReference type="OrthoDB" id="9764501at2"/>
<comment type="catalytic activity">
    <reaction evidence="10 12">
        <text>a 5,6-dihydrouridine in tRNA + NADP(+) = a uridine in tRNA + NADPH + H(+)</text>
        <dbReference type="Rhea" id="RHEA:23624"/>
        <dbReference type="Rhea" id="RHEA-COMP:13339"/>
        <dbReference type="Rhea" id="RHEA-COMP:13887"/>
        <dbReference type="ChEBI" id="CHEBI:15378"/>
        <dbReference type="ChEBI" id="CHEBI:57783"/>
        <dbReference type="ChEBI" id="CHEBI:58349"/>
        <dbReference type="ChEBI" id="CHEBI:65315"/>
        <dbReference type="ChEBI" id="CHEBI:74443"/>
    </reaction>
</comment>
<evidence type="ECO:0000256" key="10">
    <source>
        <dbReference type="ARBA" id="ARBA00048205"/>
    </source>
</evidence>
<evidence type="ECO:0000256" key="5">
    <source>
        <dbReference type="ARBA" id="ARBA00022643"/>
    </source>
</evidence>
<reference evidence="17 18" key="1">
    <citation type="submission" date="2013-04" db="EMBL/GenBank/DDBJ databases">
        <title>Oceanococcus atlanticus 22II-S10r2 Genome Sequencing.</title>
        <authorList>
            <person name="Lai Q."/>
            <person name="Li G."/>
            <person name="Shao Z."/>
        </authorList>
    </citation>
    <scope>NUCLEOTIDE SEQUENCE [LARGE SCALE GENOMIC DNA]</scope>
    <source>
        <strain evidence="17 18">22II-S10r2</strain>
    </source>
</reference>
<feature type="domain" description="DUS-like FMN-binding" evidence="16">
    <location>
        <begin position="14"/>
        <end position="309"/>
    </location>
</feature>
<dbReference type="EC" id="1.3.1.-" evidence="12"/>
<dbReference type="HAMAP" id="MF_02042">
    <property type="entry name" value="DusB_subfam"/>
    <property type="match status" value="1"/>
</dbReference>
<dbReference type="InterPro" id="IPR032887">
    <property type="entry name" value="DusB"/>
</dbReference>
<dbReference type="GO" id="GO:0010181">
    <property type="term" value="F:FMN binding"/>
    <property type="evidence" value="ECO:0007669"/>
    <property type="project" value="UniProtKB-UniRule"/>
</dbReference>
<feature type="binding site" evidence="12 15">
    <location>
        <begin position="16"/>
        <end position="18"/>
    </location>
    <ligand>
        <name>FMN</name>
        <dbReference type="ChEBI" id="CHEBI:58210"/>
    </ligand>
</feature>
<dbReference type="STRING" id="1317117.ATO7_12683"/>
<dbReference type="GO" id="GO:0050660">
    <property type="term" value="F:flavin adenine dinucleotide binding"/>
    <property type="evidence" value="ECO:0007669"/>
    <property type="project" value="InterPro"/>
</dbReference>
<proteinExistence type="inferred from homology"/>
<dbReference type="Gene3D" id="3.20.20.70">
    <property type="entry name" value="Aldolase class I"/>
    <property type="match status" value="1"/>
</dbReference>
<feature type="binding site" evidence="12">
    <location>
        <begin position="200"/>
        <end position="202"/>
    </location>
    <ligand>
        <name>FMN</name>
        <dbReference type="ChEBI" id="CHEBI:58210"/>
    </ligand>
</feature>
<name>A0A1Y1SC15_9GAMM</name>
<evidence type="ECO:0000256" key="13">
    <source>
        <dbReference type="PIRNR" id="PIRNR006621"/>
    </source>
</evidence>
<dbReference type="Pfam" id="PF01207">
    <property type="entry name" value="Dus"/>
    <property type="match status" value="1"/>
</dbReference>
<evidence type="ECO:0000259" key="16">
    <source>
        <dbReference type="Pfam" id="PF01207"/>
    </source>
</evidence>
<feature type="active site" description="Proton donor" evidence="12 14">
    <location>
        <position position="100"/>
    </location>
</feature>
<evidence type="ECO:0000313" key="18">
    <source>
        <dbReference type="Proteomes" id="UP000192342"/>
    </source>
</evidence>
<keyword evidence="6 12" id="KW-0819">tRNA processing</keyword>
<evidence type="ECO:0000256" key="12">
    <source>
        <dbReference type="HAMAP-Rule" id="MF_02042"/>
    </source>
</evidence>
<gene>
    <name evidence="12" type="primary">dusB</name>
    <name evidence="17" type="ORF">ATO7_12683</name>
</gene>
<keyword evidence="18" id="KW-1185">Reference proteome</keyword>
<keyword evidence="4 12" id="KW-0285">Flavoprotein</keyword>
<comment type="caution">
    <text evidence="17">The sequence shown here is derived from an EMBL/GenBank/DDBJ whole genome shotgun (WGS) entry which is preliminary data.</text>
</comment>
<evidence type="ECO:0000256" key="9">
    <source>
        <dbReference type="ARBA" id="ARBA00023002"/>
    </source>
</evidence>
<dbReference type="InterPro" id="IPR001269">
    <property type="entry name" value="DUS_fam"/>
</dbReference>
<dbReference type="EMBL" id="AQQV01000003">
    <property type="protein sequence ID" value="ORE86152.1"/>
    <property type="molecule type" value="Genomic_DNA"/>
</dbReference>
<evidence type="ECO:0000256" key="11">
    <source>
        <dbReference type="ARBA" id="ARBA00048802"/>
    </source>
</evidence>
<dbReference type="InterPro" id="IPR024036">
    <property type="entry name" value="tRNA-dHydroUridine_Synthase_C"/>
</dbReference>
<evidence type="ECO:0000313" key="17">
    <source>
        <dbReference type="EMBL" id="ORE86152.1"/>
    </source>
</evidence>
<feature type="binding site" evidence="12 15">
    <location>
        <begin position="224"/>
        <end position="225"/>
    </location>
    <ligand>
        <name>FMN</name>
        <dbReference type="ChEBI" id="CHEBI:58210"/>
    </ligand>
</feature>
<keyword evidence="3 12" id="KW-0820">tRNA-binding</keyword>
<dbReference type="InterPro" id="IPR004652">
    <property type="entry name" value="DusB-like"/>
</dbReference>
<comment type="similarity">
    <text evidence="12">Belongs to the Dus family. DusB subfamily.</text>
</comment>
<evidence type="ECO:0000256" key="4">
    <source>
        <dbReference type="ARBA" id="ARBA00022630"/>
    </source>
</evidence>
<dbReference type="PANTHER" id="PTHR45846">
    <property type="entry name" value="TRNA-DIHYDROURIDINE(47) SYNTHASE [NAD(P)(+)]-LIKE"/>
    <property type="match status" value="1"/>
</dbReference>
<dbReference type="RefSeq" id="WP_146680341.1">
    <property type="nucleotide sequence ID" value="NZ_AQQV01000003.1"/>
</dbReference>
<keyword evidence="15" id="KW-0547">Nucleotide-binding</keyword>